<dbReference type="SUPFAM" id="SSF48371">
    <property type="entry name" value="ARM repeat"/>
    <property type="match status" value="1"/>
</dbReference>
<feature type="region of interest" description="Disordered" evidence="1">
    <location>
        <begin position="1483"/>
        <end position="1531"/>
    </location>
</feature>
<dbReference type="Proteomes" id="UP001438707">
    <property type="component" value="Unassembled WGS sequence"/>
</dbReference>
<dbReference type="Gene3D" id="1.25.10.10">
    <property type="entry name" value="Leucine-rich Repeat Variant"/>
    <property type="match status" value="1"/>
</dbReference>
<accession>A0AAW1QC94</accession>
<evidence type="ECO:0000313" key="3">
    <source>
        <dbReference type="EMBL" id="KAK9819110.1"/>
    </source>
</evidence>
<gene>
    <name evidence="3" type="ORF">WJX74_003105</name>
</gene>
<reference evidence="3 4" key="1">
    <citation type="journal article" date="2024" name="Nat. Commun.">
        <title>Phylogenomics reveals the evolutionary origins of lichenization in chlorophyte algae.</title>
        <authorList>
            <person name="Puginier C."/>
            <person name="Libourel C."/>
            <person name="Otte J."/>
            <person name="Skaloud P."/>
            <person name="Haon M."/>
            <person name="Grisel S."/>
            <person name="Petersen M."/>
            <person name="Berrin J.G."/>
            <person name="Delaux P.M."/>
            <person name="Dal Grande F."/>
            <person name="Keller J."/>
        </authorList>
    </citation>
    <scope>NUCLEOTIDE SEQUENCE [LARGE SCALE GENOMIC DNA]</scope>
    <source>
        <strain evidence="3 4">SAG 2145</strain>
    </source>
</reference>
<name>A0AAW1QC94_9CHLO</name>
<dbReference type="InterPro" id="IPR011989">
    <property type="entry name" value="ARM-like"/>
</dbReference>
<dbReference type="Pfam" id="PF12530">
    <property type="entry name" value="DUF3730"/>
    <property type="match status" value="1"/>
</dbReference>
<evidence type="ECO:0000256" key="1">
    <source>
        <dbReference type="SAM" id="MobiDB-lite"/>
    </source>
</evidence>
<feature type="domain" description="DUF3730" evidence="2">
    <location>
        <begin position="534"/>
        <end position="760"/>
    </location>
</feature>
<evidence type="ECO:0000259" key="2">
    <source>
        <dbReference type="Pfam" id="PF12530"/>
    </source>
</evidence>
<dbReference type="GO" id="GO:0060147">
    <property type="term" value="P:regulation of post-transcriptional gene silencing"/>
    <property type="evidence" value="ECO:0007669"/>
    <property type="project" value="InterPro"/>
</dbReference>
<dbReference type="PANTHER" id="PTHR16212:SF4">
    <property type="entry name" value="FOCADHESIN"/>
    <property type="match status" value="1"/>
</dbReference>
<feature type="region of interest" description="Disordered" evidence="1">
    <location>
        <begin position="813"/>
        <end position="835"/>
    </location>
</feature>
<keyword evidence="4" id="KW-1185">Reference proteome</keyword>
<organism evidence="3 4">
    <name type="scientific">Apatococcus lobatus</name>
    <dbReference type="NCBI Taxonomy" id="904363"/>
    <lineage>
        <taxon>Eukaryota</taxon>
        <taxon>Viridiplantae</taxon>
        <taxon>Chlorophyta</taxon>
        <taxon>core chlorophytes</taxon>
        <taxon>Trebouxiophyceae</taxon>
        <taxon>Chlorellales</taxon>
        <taxon>Chlorellaceae</taxon>
        <taxon>Apatococcus</taxon>
    </lineage>
</organism>
<dbReference type="PANTHER" id="PTHR16212">
    <property type="entry name" value="FOCADHESIN FAMILY MEMBER"/>
    <property type="match status" value="1"/>
</dbReference>
<protein>
    <recommendedName>
        <fullName evidence="2">DUF3730 domain-containing protein</fullName>
    </recommendedName>
</protein>
<evidence type="ECO:0000313" key="4">
    <source>
        <dbReference type="Proteomes" id="UP001438707"/>
    </source>
</evidence>
<dbReference type="EMBL" id="JALJOS010000050">
    <property type="protein sequence ID" value="KAK9819110.1"/>
    <property type="molecule type" value="Genomic_DNA"/>
</dbReference>
<dbReference type="InterPro" id="IPR022542">
    <property type="entry name" value="FOCAD/RST1_DUF3730"/>
</dbReference>
<comment type="caution">
    <text evidence="3">The sequence shown here is derived from an EMBL/GenBank/DDBJ whole genome shotgun (WGS) entry which is preliminary data.</text>
</comment>
<dbReference type="InterPro" id="IPR016024">
    <property type="entry name" value="ARM-type_fold"/>
</dbReference>
<feature type="region of interest" description="Disordered" evidence="1">
    <location>
        <begin position="434"/>
        <end position="458"/>
    </location>
</feature>
<dbReference type="InterPro" id="IPR045163">
    <property type="entry name" value="Focadhesin/RST1"/>
</dbReference>
<sequence length="1845" mass="193387">MAALSQCIERLGVPHPAIQRLAVQALVQLLSKQGTTHIYRDKHSQICLRHRSPTVVSELCRLLLGPRTFTGEQAQELFDMVLAALGAADAEVESTLVNAAVELYSSYLAADHALDTAHKIRKHPLVQCARACPKDAEAMLCGVPALLNRAAASGGNLCRSLLSSLLPFFGYVLLGYGQGQDKGNELRGILHGMLVRAADTLPPLRPAMSWLLVSHLRLYTFPSSHLWVCSTLDDLLDLVNLQQPIDTRNPALVETFAAALVDQLFQAQQANLPTLPTQPVSQALCRLASTHGPLLLPFASSLAYMSLTAGEEEAGVLLTVCCQLIANGKERPIVGPWLKALLLLPAISGLSWQPPSCLERPAKLLLHLITATTTSDESMEAASHPAAPSPHVQLHTEAALMQRTEGLLMSMWAGPEGGTKAMSWLRDVRHQLEQQEPPKQARQQFAEDGSSSADIPAASPELSPAIQMALTALLSHPLPSIKVAAASVLQEAGRVYPLLGMTFVPVLIHAIQSILPGIVELGDAESHVQVGLQGVLLALLNALPAMGVHAAVLPFVLQTLQRLTAPGVPEILQITGIRLHVQLWQQSNQGRRGPSWARLQDLLMAGPPSATPPPAAASAGPKAEAQGAWAGASRAARMAWASSLLAVCQANSSAGLQLVSAIQAAMEDTDDAVSSLGLAAIADLCAVDALDFYAAWRVVHQRLPRLPAGPLAAAQWISMLQHGTLDALVQPERAAAIVELLRGAVKHSAPKVRAAAYEALACWELELLEQLEVQQPLQQLVELLLWEEDSTARQACAALVDKALAFEHTRRRRYQASSSTSPAKEQAPSAAPYVLPEGPQGEMLLRLTKSLPHQLIQAGAGMSMQESSQGAELFLWAPHPTRAPSSDPSVHTDPGQSAAAMALEAYNARFSELIKMKPHASGISYTFDVASWSAFMSRWLAAAVAAAKVETPDGSSAGEAAAARLWDLIQSSASNQGASDISNCCLAGGALCTVLPARARRLTTTITSFLQARIHSQRSSAEVKGAAAALAAAIPALPAVEDAARASATEALLQTLGPSQPSHVNAAVVETLGAIHPFLSQNQACGGPGTSSAAELAGRVECALLGLLSHGADGVAGLQELLRGRLAEVQNPSAGKAPEGLTEAAASSLGQDPAVVEACFVGVAAVCMGNSGQELQGQVEELLKILQAFLISQMGLPTTAGGISSQQGPLTTMQRAQVCGTCAAMARIAQAMSRQDPASLEQSLHILRLVVNQTGSHGAIVGAAAASLGALQALASISKPGPDPSRNQQADTLKVLVKAVARLDKMGGRAAAEVGLAMGLASLIGCRDAAQVPLDAGNQLLDENNVGIVQLALQALDELAGLKTGQAKPPVAWILAAVCRSARQAVKEAGRAKAGSRIGAASESGRNSLITPSQSRSLQALPADGAMRPAVSALLQSYDPGNSVSAGRDNLASLLSCLARAPKLPALDWGALCQTLIRLHPPSEVSQPRSPPQPLAQSPTTQPAAMPAASQHLKGSGVVAASSHRGDGRKLTGSCQLEATAVEMAVRHGADPSLGLDVFLRGVVQEDARLGRLARAAPEALQQLAQQLPQVVAILPESAGPDAVKTVAAVCSDSPSLPNRSNTARERPRTAAWAGLTALLEACKDGALAQTASREQLKAAVAEACMSLWQGQHSSHQQSDLQAEEALAQSAASCLRHLPPGTAAGLLQQCRGSGSSDHLITMSHLVSIKLVQLQHLDWSHLQNSWTWAVEDDRPPVACIVRALAETTTSAPVQRQAELLLHALSCCKDAAPSARPEWPQKKETSKAAMHVATAAVAAWRLACQDPCTAVSSRCNMPTAALQDSDA</sequence>
<proteinExistence type="predicted"/>